<dbReference type="EMBL" id="JADEYC010000026">
    <property type="protein sequence ID" value="MBE9375833.1"/>
    <property type="molecule type" value="Genomic_DNA"/>
</dbReference>
<dbReference type="AlphaFoldDB" id="A0A929G2I5"/>
<proteinExistence type="predicted"/>
<feature type="transmembrane region" description="Helical" evidence="1">
    <location>
        <begin position="12"/>
        <end position="35"/>
    </location>
</feature>
<keyword evidence="1" id="KW-1133">Transmembrane helix</keyword>
<organism evidence="2 3">
    <name type="scientific">Saccharopolyspora montiporae</name>
    <dbReference type="NCBI Taxonomy" id="2781240"/>
    <lineage>
        <taxon>Bacteria</taxon>
        <taxon>Bacillati</taxon>
        <taxon>Actinomycetota</taxon>
        <taxon>Actinomycetes</taxon>
        <taxon>Pseudonocardiales</taxon>
        <taxon>Pseudonocardiaceae</taxon>
        <taxon>Saccharopolyspora</taxon>
    </lineage>
</organism>
<comment type="caution">
    <text evidence="2">The sequence shown here is derived from an EMBL/GenBank/DDBJ whole genome shotgun (WGS) entry which is preliminary data.</text>
</comment>
<accession>A0A929G2I5</accession>
<feature type="transmembrane region" description="Helical" evidence="1">
    <location>
        <begin position="81"/>
        <end position="98"/>
    </location>
</feature>
<feature type="transmembrane region" description="Helical" evidence="1">
    <location>
        <begin position="55"/>
        <end position="74"/>
    </location>
</feature>
<keyword evidence="1" id="KW-0812">Transmembrane</keyword>
<dbReference type="Proteomes" id="UP000598360">
    <property type="component" value="Unassembled WGS sequence"/>
</dbReference>
<reference evidence="2" key="1">
    <citation type="submission" date="2020-10" db="EMBL/GenBank/DDBJ databases">
        <title>Diversity and distribution of actinomycetes associated with coral in the coast of Hainan.</title>
        <authorList>
            <person name="Li F."/>
        </authorList>
    </citation>
    <scope>NUCLEOTIDE SEQUENCE</scope>
    <source>
        <strain evidence="2">HNM0983</strain>
    </source>
</reference>
<name>A0A929G2I5_9PSEU</name>
<gene>
    <name evidence="2" type="ORF">IQ251_15385</name>
</gene>
<keyword evidence="1" id="KW-0472">Membrane</keyword>
<feature type="transmembrane region" description="Helical" evidence="1">
    <location>
        <begin position="104"/>
        <end position="122"/>
    </location>
</feature>
<evidence type="ECO:0000256" key="1">
    <source>
        <dbReference type="SAM" id="Phobius"/>
    </source>
</evidence>
<evidence type="ECO:0000313" key="2">
    <source>
        <dbReference type="EMBL" id="MBE9375833.1"/>
    </source>
</evidence>
<dbReference type="RefSeq" id="WP_193929276.1">
    <property type="nucleotide sequence ID" value="NZ_JADEYC010000026.1"/>
</dbReference>
<sequence>MSIPEVPRTIRLAGLLTSLQALAGIVFVIALLVRSTAPELGSVGTLDRTSVYGEAGWFALISAAVLTAGLGLCFGKHWARTPSLLLQLLLLGAAWYAMGPSGAPAIALAIAAPAVLVLWLLFNREGRKWSFHAIAAPDADLPER</sequence>
<protein>
    <submittedName>
        <fullName evidence="2">Uncharacterized protein</fullName>
    </submittedName>
</protein>
<keyword evidence="3" id="KW-1185">Reference proteome</keyword>
<evidence type="ECO:0000313" key="3">
    <source>
        <dbReference type="Proteomes" id="UP000598360"/>
    </source>
</evidence>